<proteinExistence type="predicted"/>
<evidence type="ECO:0000313" key="1">
    <source>
        <dbReference type="EMBL" id="MBX65273.1"/>
    </source>
</evidence>
<organism evidence="1">
    <name type="scientific">Rhizophora mucronata</name>
    <name type="common">Asiatic mangrove</name>
    <dbReference type="NCBI Taxonomy" id="61149"/>
    <lineage>
        <taxon>Eukaryota</taxon>
        <taxon>Viridiplantae</taxon>
        <taxon>Streptophyta</taxon>
        <taxon>Embryophyta</taxon>
        <taxon>Tracheophyta</taxon>
        <taxon>Spermatophyta</taxon>
        <taxon>Magnoliopsida</taxon>
        <taxon>eudicotyledons</taxon>
        <taxon>Gunneridae</taxon>
        <taxon>Pentapetalae</taxon>
        <taxon>rosids</taxon>
        <taxon>fabids</taxon>
        <taxon>Malpighiales</taxon>
        <taxon>Rhizophoraceae</taxon>
        <taxon>Rhizophora</taxon>
    </lineage>
</organism>
<sequence>MNSDLHYLHFTCGTEKPLQCNLRSS</sequence>
<name>A0A2P2QE47_RHIMU</name>
<protein>
    <submittedName>
        <fullName evidence="1">Uncharacterized protein</fullName>
    </submittedName>
</protein>
<dbReference type="EMBL" id="GGEC01084789">
    <property type="protein sequence ID" value="MBX65273.1"/>
    <property type="molecule type" value="Transcribed_RNA"/>
</dbReference>
<dbReference type="AlphaFoldDB" id="A0A2P2QE47"/>
<reference evidence="1" key="1">
    <citation type="submission" date="2018-02" db="EMBL/GenBank/DDBJ databases">
        <title>Rhizophora mucronata_Transcriptome.</title>
        <authorList>
            <person name="Meera S.P."/>
            <person name="Sreeshan A."/>
            <person name="Augustine A."/>
        </authorList>
    </citation>
    <scope>NUCLEOTIDE SEQUENCE</scope>
    <source>
        <tissue evidence="1">Leaf</tissue>
    </source>
</reference>
<accession>A0A2P2QE47</accession>